<keyword evidence="4" id="KW-1185">Reference proteome</keyword>
<feature type="domain" description="BTB" evidence="1">
    <location>
        <begin position="347"/>
        <end position="414"/>
    </location>
</feature>
<dbReference type="Proteomes" id="UP000499080">
    <property type="component" value="Unassembled WGS sequence"/>
</dbReference>
<evidence type="ECO:0000313" key="4">
    <source>
        <dbReference type="Proteomes" id="UP000499080"/>
    </source>
</evidence>
<accession>A0A4Y2LIP5</accession>
<reference evidence="3 4" key="1">
    <citation type="journal article" date="2019" name="Sci. Rep.">
        <title>Orb-weaving spider Araneus ventricosus genome elucidates the spidroin gene catalogue.</title>
        <authorList>
            <person name="Kono N."/>
            <person name="Nakamura H."/>
            <person name="Ohtoshi R."/>
            <person name="Moran D.A.P."/>
            <person name="Shinohara A."/>
            <person name="Yoshida Y."/>
            <person name="Fujiwara M."/>
            <person name="Mori M."/>
            <person name="Tomita M."/>
            <person name="Arakawa K."/>
        </authorList>
    </citation>
    <scope>NUCLEOTIDE SEQUENCE [LARGE SCALE GENOMIC DNA]</scope>
</reference>
<comment type="caution">
    <text evidence="3">The sequence shown here is derived from an EMBL/GenBank/DDBJ whole genome shotgun (WGS) entry which is preliminary data.</text>
</comment>
<dbReference type="Pfam" id="PF00651">
    <property type="entry name" value="BTB"/>
    <property type="match status" value="1"/>
</dbReference>
<sequence length="509" mass="58542">MNNESKEYSITWFIENYSHCWHKNGEKLVSPEILVGDLEGTDWTIQLYPRGQKYKYKGNISIFLSRRKDDDGPEELPLKFEISLLASDGSSLHSLESELTFRKRAGWGYARFLKIDELLLPRKDDYLPQDTLSVRCRMWKGKGNPQPVTQICARTRIGIEKFSFFHVIDNFSTLDPNQRKTIQIRSPSKKGQDLSCSVYFSEDSYCEEKMMVEIVPSCTNHILSQCKLSLLDASGNVIECGEEYNGFDSTRMDIQKLPLSFSRQTLLNRKSEFLPNDKLSLLCESTFSTGVEYHKIESTLHEKPIVALNQMSKKYQNKNIYNATKKLSACTSAMDDFKAIYNNQFLTDVVLKTKTKSFPAHKIVLCARSPVFKLMLTNDMKEKNTGCIQIDDLENDIVHQLLLFLYSDQLENLEWESAIKLYYASDKYEVENLKVLCSAFLTDNLSTSTASELLLLADTHNDSDLVKAVEDFIFKHENQIFGSKEWGNLIETNPLLVSKTMCLKYIRKL</sequence>
<evidence type="ECO:0000259" key="1">
    <source>
        <dbReference type="PROSITE" id="PS50097"/>
    </source>
</evidence>
<dbReference type="InterPro" id="IPR002083">
    <property type="entry name" value="MATH/TRAF_dom"/>
</dbReference>
<evidence type="ECO:0000259" key="2">
    <source>
        <dbReference type="PROSITE" id="PS50144"/>
    </source>
</evidence>
<dbReference type="InterPro" id="IPR011333">
    <property type="entry name" value="SKP1/BTB/POZ_sf"/>
</dbReference>
<dbReference type="SUPFAM" id="SSF49599">
    <property type="entry name" value="TRAF domain-like"/>
    <property type="match status" value="2"/>
</dbReference>
<organism evidence="3 4">
    <name type="scientific">Araneus ventricosus</name>
    <name type="common">Orbweaver spider</name>
    <name type="synonym">Epeira ventricosa</name>
    <dbReference type="NCBI Taxonomy" id="182803"/>
    <lineage>
        <taxon>Eukaryota</taxon>
        <taxon>Metazoa</taxon>
        <taxon>Ecdysozoa</taxon>
        <taxon>Arthropoda</taxon>
        <taxon>Chelicerata</taxon>
        <taxon>Arachnida</taxon>
        <taxon>Araneae</taxon>
        <taxon>Araneomorphae</taxon>
        <taxon>Entelegynae</taxon>
        <taxon>Araneoidea</taxon>
        <taxon>Araneidae</taxon>
        <taxon>Araneus</taxon>
    </lineage>
</organism>
<proteinExistence type="predicted"/>
<dbReference type="Pfam" id="PF22486">
    <property type="entry name" value="MATH_2"/>
    <property type="match status" value="1"/>
</dbReference>
<dbReference type="CDD" id="cd00121">
    <property type="entry name" value="MATH"/>
    <property type="match status" value="1"/>
</dbReference>
<dbReference type="SUPFAM" id="SSF54695">
    <property type="entry name" value="POZ domain"/>
    <property type="match status" value="1"/>
</dbReference>
<dbReference type="InterPro" id="IPR008974">
    <property type="entry name" value="TRAF-like"/>
</dbReference>
<dbReference type="Gene3D" id="2.60.210.10">
    <property type="entry name" value="Apoptosis, Tumor Necrosis Factor Receptor Associated Protein 2, Chain A"/>
    <property type="match status" value="1"/>
</dbReference>
<dbReference type="SMART" id="SM00225">
    <property type="entry name" value="BTB"/>
    <property type="match status" value="1"/>
</dbReference>
<dbReference type="AlphaFoldDB" id="A0A4Y2LIP5"/>
<dbReference type="Gene3D" id="3.30.710.10">
    <property type="entry name" value="Potassium Channel Kv1.1, Chain A"/>
    <property type="match status" value="1"/>
</dbReference>
<dbReference type="SMART" id="SM00061">
    <property type="entry name" value="MATH"/>
    <property type="match status" value="1"/>
</dbReference>
<dbReference type="InterPro" id="IPR000210">
    <property type="entry name" value="BTB/POZ_dom"/>
</dbReference>
<evidence type="ECO:0000313" key="3">
    <source>
        <dbReference type="EMBL" id="GBN14645.1"/>
    </source>
</evidence>
<dbReference type="EMBL" id="BGPR01005929">
    <property type="protein sequence ID" value="GBN14645.1"/>
    <property type="molecule type" value="Genomic_DNA"/>
</dbReference>
<dbReference type="PROSITE" id="PS50097">
    <property type="entry name" value="BTB"/>
    <property type="match status" value="1"/>
</dbReference>
<dbReference type="OrthoDB" id="6359816at2759"/>
<dbReference type="CDD" id="cd18186">
    <property type="entry name" value="BTB_POZ_ZBTB_KLHL-like"/>
    <property type="match status" value="1"/>
</dbReference>
<dbReference type="PANTHER" id="PTHR24413">
    <property type="entry name" value="SPECKLE-TYPE POZ PROTEIN"/>
    <property type="match status" value="1"/>
</dbReference>
<dbReference type="PROSITE" id="PS50144">
    <property type="entry name" value="MATH"/>
    <property type="match status" value="1"/>
</dbReference>
<name>A0A4Y2LIP5_ARAVE</name>
<protein>
    <submittedName>
        <fullName evidence="3">Speckle-type POZ protein</fullName>
    </submittedName>
</protein>
<feature type="domain" description="MATH" evidence="2">
    <location>
        <begin position="7"/>
        <end position="138"/>
    </location>
</feature>
<dbReference type="GO" id="GO:0030163">
    <property type="term" value="P:protein catabolic process"/>
    <property type="evidence" value="ECO:0007669"/>
    <property type="project" value="UniProtKB-ARBA"/>
</dbReference>
<dbReference type="Gene3D" id="1.25.40.420">
    <property type="match status" value="1"/>
</dbReference>
<gene>
    <name evidence="3" type="primary">spop_47</name>
    <name evidence="3" type="ORF">AVEN_212295_1</name>
</gene>